<feature type="domain" description="Retrotransposon gag" evidence="2">
    <location>
        <begin position="369"/>
        <end position="453"/>
    </location>
</feature>
<feature type="compositionally biased region" description="Basic and acidic residues" evidence="1">
    <location>
        <begin position="241"/>
        <end position="324"/>
    </location>
</feature>
<feature type="compositionally biased region" description="Basic and acidic residues" evidence="1">
    <location>
        <begin position="575"/>
        <end position="585"/>
    </location>
</feature>
<dbReference type="InterPro" id="IPR036397">
    <property type="entry name" value="RNaseH_sf"/>
</dbReference>
<keyword evidence="5" id="KW-1185">Reference proteome</keyword>
<dbReference type="InterPro" id="IPR002156">
    <property type="entry name" value="RNaseH_domain"/>
</dbReference>
<dbReference type="InterPro" id="IPR043128">
    <property type="entry name" value="Rev_trsase/Diguanyl_cyclase"/>
</dbReference>
<feature type="region of interest" description="Disordered" evidence="1">
    <location>
        <begin position="121"/>
        <end position="338"/>
    </location>
</feature>
<reference evidence="4" key="1">
    <citation type="submission" date="2023-07" db="EMBL/GenBank/DDBJ databases">
        <title>A chromosome-level genome assembly of Lolium multiflorum.</title>
        <authorList>
            <person name="Chen Y."/>
            <person name="Copetti D."/>
            <person name="Kolliker R."/>
            <person name="Studer B."/>
        </authorList>
    </citation>
    <scope>NUCLEOTIDE SEQUENCE</scope>
    <source>
        <strain evidence="4">02402/16</strain>
        <tissue evidence="4">Leaf</tissue>
    </source>
</reference>
<dbReference type="SUPFAM" id="SSF56672">
    <property type="entry name" value="DNA/RNA polymerases"/>
    <property type="match status" value="1"/>
</dbReference>
<feature type="compositionally biased region" description="Basic residues" evidence="1">
    <location>
        <begin position="586"/>
        <end position="600"/>
    </location>
</feature>
<dbReference type="InterPro" id="IPR012337">
    <property type="entry name" value="RNaseH-like_sf"/>
</dbReference>
<dbReference type="Pfam" id="PF13456">
    <property type="entry name" value="RVT_3"/>
    <property type="match status" value="1"/>
</dbReference>
<dbReference type="CDD" id="cd09279">
    <property type="entry name" value="RNase_HI_like"/>
    <property type="match status" value="1"/>
</dbReference>
<dbReference type="GO" id="GO:0004523">
    <property type="term" value="F:RNA-DNA hybrid ribonuclease activity"/>
    <property type="evidence" value="ECO:0007669"/>
    <property type="project" value="InterPro"/>
</dbReference>
<dbReference type="PANTHER" id="PTHR48475">
    <property type="entry name" value="RIBONUCLEASE H"/>
    <property type="match status" value="1"/>
</dbReference>
<dbReference type="Gene3D" id="3.30.420.10">
    <property type="entry name" value="Ribonuclease H-like superfamily/Ribonuclease H"/>
    <property type="match status" value="1"/>
</dbReference>
<feature type="compositionally biased region" description="Pro residues" evidence="1">
    <location>
        <begin position="201"/>
        <end position="210"/>
    </location>
</feature>
<dbReference type="InterPro" id="IPR005162">
    <property type="entry name" value="Retrotrans_gag_dom"/>
</dbReference>
<protein>
    <recommendedName>
        <fullName evidence="6">RNase H type-1 domain-containing protein</fullName>
    </recommendedName>
</protein>
<dbReference type="InterPro" id="IPR043502">
    <property type="entry name" value="DNA/RNA_pol_sf"/>
</dbReference>
<name>A0AAD8SQL2_LOLMU</name>
<feature type="compositionally biased region" description="Pro residues" evidence="1">
    <location>
        <begin position="171"/>
        <end position="182"/>
    </location>
</feature>
<evidence type="ECO:0000313" key="4">
    <source>
        <dbReference type="EMBL" id="KAK1661772.1"/>
    </source>
</evidence>
<evidence type="ECO:0000259" key="3">
    <source>
        <dbReference type="Pfam" id="PF13456"/>
    </source>
</evidence>
<feature type="region of interest" description="Disordered" evidence="1">
    <location>
        <begin position="512"/>
        <end position="534"/>
    </location>
</feature>
<dbReference type="GO" id="GO:0003676">
    <property type="term" value="F:nucleic acid binding"/>
    <property type="evidence" value="ECO:0007669"/>
    <property type="project" value="InterPro"/>
</dbReference>
<feature type="compositionally biased region" description="Basic and acidic residues" evidence="1">
    <location>
        <begin position="125"/>
        <end position="134"/>
    </location>
</feature>
<dbReference type="Gene3D" id="3.30.70.270">
    <property type="match status" value="1"/>
</dbReference>
<dbReference type="Proteomes" id="UP001231189">
    <property type="component" value="Unassembled WGS sequence"/>
</dbReference>
<proteinExistence type="predicted"/>
<evidence type="ECO:0000313" key="5">
    <source>
        <dbReference type="Proteomes" id="UP001231189"/>
    </source>
</evidence>
<comment type="caution">
    <text evidence="4">The sequence shown here is derived from an EMBL/GenBank/DDBJ whole genome shotgun (WGS) entry which is preliminary data.</text>
</comment>
<dbReference type="CDD" id="cd00303">
    <property type="entry name" value="retropepsin_like"/>
    <property type="match status" value="1"/>
</dbReference>
<feature type="domain" description="RNase H type-1" evidence="3">
    <location>
        <begin position="1108"/>
        <end position="1225"/>
    </location>
</feature>
<sequence>MLATAKKFKDTAAAMLEERKHAAVFVEDFIQREQEVDEGLAKVKELRKHWEDKIVEAHHEVERVRRELIAPRRITFATPTAAPFATPKDNMTKAAEILKKKNEEIDIDYVRTLVASAMRQQSKADTSRKLESNPEHCVSTAQKDAHDNRHRDDESRTGSSERRRKAREHPNPIPVPSRTPPSDPRKGKDAMYSGRDKYRNPSPPPNGYPRPPRRRSPAGNTRPQGHGGIVIRDNVLPSRNRNRERTPEPRRNQNNDREPEPRRSRNEERDPEPRRSRNDQGSQRHGEGSHRSRSQHREGRGESEGGSKKSDRPPRRMIREEPKPRMNLKLPGNLKHYDGTERPDTWIEDYYNAVTFAGGTPNIARRMLQLYLVGPARIWLSDLEKNSIFCWFDLKTAFEKHFRGTYKRPATASDLQACIQKKGESSRHFLTRWLACRNECENVDHTTAMYAFIVIILPPMTTQAVISQLQQSPYINKRRTVITATTAAINARTLMTRRVADPRWSPWRSNAEVQEAEEDAAVEAEPRGQQHGTEVTLADPAPANLRGVQRHALPGPPGSGYGKSTHTNRNCKWVNDLKNDPEAGYKRARKHRPRGKGGKGKNKDKEEDSSEAMDEDDNSPDPKAGSAGKSNPFEKKSVGAYHTFLGTPTVRATKSATRILNATVPAVPQYVRWSEVPCTFDREDHPAIVPKECHALVVSPRIDGYDFSKCLMDGGASLNIMYLETLERMNLTKEQLKHSNTEFHGVVPGKKANSLGSITLPVAFGDVHNFREERITFEVVPFKSSYHVIFGRPTYHKFHARACYIYNKLKIPGPKGMITVSGDYKKAHECELGEAAFAESVISGEELKGYRAAVDPTEMQTTKKQISEHKNSFKAAIETKKVNFKEGDDSKQPSDMSGVPRELAEHYLNINPGAKPVKQAMRRFGDKKRRAIGMELAKLLEAAISRFVSRLGEKALPLYKLLKKTDKFVWDEAADAALQGLKDILTSPPILAAPGESEPMLLYLAATNRVISLVIVVERQEEGSRKLRHYFQEHPVTVVSKAPLSTILNNADATGRTAKWGIELSAFDINYKARTAVKSQVLADFVADWTEAPDMNLEPEPETWVMHFDGSKQHQGSGAGVTLKSPTGEELQYVLQIHFEATNNMAEYEALLHGLRIAKEIGIKHIICCGDSDLVAQQVAGTWNARNSVMAAYRDEVDEIAKHFLGYEVKYVRRDDNTAADMLSKLGSGRKPIPPGIFLEHLRIPSVKGANPENPEVAVSPAREVMAVIPAWTQPFLDYLIDRCWRTRSSHDRSSDEQDPTQLLMDSSTNEVQQGFYWLTAKEDADKIVKTCRGCQYYATQPNAPAQELKTIPITWPFLGARYGWSTGFTPFFLVYGSEAVLPSDIIHDSPRVSAYNEETADEARQLSVDLIEEARNLADQCSAIYQQKLRRYHSRRVRNRSFMAGDLVLRLRQVKDHKLQSPWEGPFVVSKVLHNGSYYLVDFRELKDRPANWHRKRKREDPDDIYEIRSLEHCTATSFLHLAYFFRVTTL</sequence>
<dbReference type="InterPro" id="IPR021109">
    <property type="entry name" value="Peptidase_aspartic_dom_sf"/>
</dbReference>
<accession>A0AAD8SQL2</accession>
<organism evidence="4 5">
    <name type="scientific">Lolium multiflorum</name>
    <name type="common">Italian ryegrass</name>
    <name type="synonym">Lolium perenne subsp. multiflorum</name>
    <dbReference type="NCBI Taxonomy" id="4521"/>
    <lineage>
        <taxon>Eukaryota</taxon>
        <taxon>Viridiplantae</taxon>
        <taxon>Streptophyta</taxon>
        <taxon>Embryophyta</taxon>
        <taxon>Tracheophyta</taxon>
        <taxon>Spermatophyta</taxon>
        <taxon>Magnoliopsida</taxon>
        <taxon>Liliopsida</taxon>
        <taxon>Poales</taxon>
        <taxon>Poaceae</taxon>
        <taxon>BOP clade</taxon>
        <taxon>Pooideae</taxon>
        <taxon>Poodae</taxon>
        <taxon>Poeae</taxon>
        <taxon>Poeae Chloroplast Group 2 (Poeae type)</taxon>
        <taxon>Loliodinae</taxon>
        <taxon>Loliinae</taxon>
        <taxon>Lolium</taxon>
    </lineage>
</organism>
<evidence type="ECO:0000256" key="1">
    <source>
        <dbReference type="SAM" id="MobiDB-lite"/>
    </source>
</evidence>
<dbReference type="Gene3D" id="2.40.70.10">
    <property type="entry name" value="Acid Proteases"/>
    <property type="match status" value="1"/>
</dbReference>
<feature type="region of interest" description="Disordered" evidence="1">
    <location>
        <begin position="547"/>
        <end position="634"/>
    </location>
</feature>
<dbReference type="PANTHER" id="PTHR48475:SF1">
    <property type="entry name" value="RNASE H TYPE-1 DOMAIN-CONTAINING PROTEIN"/>
    <property type="match status" value="1"/>
</dbReference>
<feature type="compositionally biased region" description="Acidic residues" evidence="1">
    <location>
        <begin position="607"/>
        <end position="619"/>
    </location>
</feature>
<dbReference type="Pfam" id="PF03732">
    <property type="entry name" value="Retrotrans_gag"/>
    <property type="match status" value="1"/>
</dbReference>
<gene>
    <name evidence="4" type="ORF">QYE76_049931</name>
</gene>
<dbReference type="EMBL" id="JAUUTY010000003">
    <property type="protein sequence ID" value="KAK1661772.1"/>
    <property type="molecule type" value="Genomic_DNA"/>
</dbReference>
<evidence type="ECO:0008006" key="6">
    <source>
        <dbReference type="Google" id="ProtNLM"/>
    </source>
</evidence>
<evidence type="ECO:0000259" key="2">
    <source>
        <dbReference type="Pfam" id="PF03732"/>
    </source>
</evidence>
<feature type="compositionally biased region" description="Basic and acidic residues" evidence="1">
    <location>
        <begin position="143"/>
        <end position="161"/>
    </location>
</feature>
<dbReference type="SUPFAM" id="SSF53098">
    <property type="entry name" value="Ribonuclease H-like"/>
    <property type="match status" value="1"/>
</dbReference>
<feature type="compositionally biased region" description="Basic and acidic residues" evidence="1">
    <location>
        <begin position="183"/>
        <end position="199"/>
    </location>
</feature>